<dbReference type="CDD" id="cd01029">
    <property type="entry name" value="TOPRIM_primases"/>
    <property type="match status" value="1"/>
</dbReference>
<protein>
    <submittedName>
        <fullName evidence="2">DNA primase</fullName>
        <ecNumber evidence="2">2.7.7.-</ecNumber>
    </submittedName>
</protein>
<dbReference type="GO" id="GO:0016779">
    <property type="term" value="F:nucleotidyltransferase activity"/>
    <property type="evidence" value="ECO:0007669"/>
    <property type="project" value="UniProtKB-KW"/>
</dbReference>
<dbReference type="Pfam" id="PF13362">
    <property type="entry name" value="Toprim_3"/>
    <property type="match status" value="1"/>
</dbReference>
<evidence type="ECO:0000313" key="2">
    <source>
        <dbReference type="EMBL" id="SQC18648.1"/>
    </source>
</evidence>
<dbReference type="InterPro" id="IPR034154">
    <property type="entry name" value="TOPRIM_DnaG/twinkle"/>
</dbReference>
<dbReference type="EMBL" id="UASN01000022">
    <property type="protein sequence ID" value="SQC18648.1"/>
    <property type="molecule type" value="Genomic_DNA"/>
</dbReference>
<proteinExistence type="predicted"/>
<evidence type="ECO:0000259" key="1">
    <source>
        <dbReference type="SMART" id="SM00493"/>
    </source>
</evidence>
<dbReference type="EC" id="2.7.7.-" evidence="2"/>
<dbReference type="Gene3D" id="3.40.1360.10">
    <property type="match status" value="1"/>
</dbReference>
<accession>A0A2X3CNY9</accession>
<feature type="domain" description="Toprim" evidence="1">
    <location>
        <begin position="88"/>
        <end position="163"/>
    </location>
</feature>
<keyword evidence="2" id="KW-0548">Nucleotidyltransferase</keyword>
<dbReference type="Proteomes" id="UP000251123">
    <property type="component" value="Unassembled WGS sequence"/>
</dbReference>
<gene>
    <name evidence="2" type="primary">traC_8</name>
    <name evidence="2" type="ORF">NCTC9601_05495</name>
</gene>
<reference evidence="2 3" key="1">
    <citation type="submission" date="2018-06" db="EMBL/GenBank/DDBJ databases">
        <authorList>
            <consortium name="Pathogen Informatics"/>
            <person name="Doyle S."/>
        </authorList>
    </citation>
    <scope>NUCLEOTIDE SEQUENCE [LARGE SCALE GENOMIC DNA]</scope>
    <source>
        <strain evidence="2 3">NCTC9601</strain>
    </source>
</reference>
<keyword evidence="2" id="KW-0808">Transferase</keyword>
<dbReference type="SMART" id="SM00493">
    <property type="entry name" value="TOPRIM"/>
    <property type="match status" value="1"/>
</dbReference>
<evidence type="ECO:0000313" key="3">
    <source>
        <dbReference type="Proteomes" id="UP000251123"/>
    </source>
</evidence>
<sequence>MKESHTGESPYLTGKGFAGYPASLTGSVQHISGKDFPAGSLLLPLTTNAGAVTGAQLIAPTGEKSILPGSTMKGAFVALSPLPSEPPVQVVITEGYATALTVSQLTAGCVVAAISAGNLPNVAQALRARWPEVKIIIAGDNDFQDGGENPGRSFAERAAKSVGGWVTLPPGEN</sequence>
<dbReference type="InterPro" id="IPR006171">
    <property type="entry name" value="TOPRIM_dom"/>
</dbReference>
<name>A0A2X3CNY9_KLEPN</name>
<organism evidence="2 3">
    <name type="scientific">Klebsiella pneumoniae</name>
    <dbReference type="NCBI Taxonomy" id="573"/>
    <lineage>
        <taxon>Bacteria</taxon>
        <taxon>Pseudomonadati</taxon>
        <taxon>Pseudomonadota</taxon>
        <taxon>Gammaproteobacteria</taxon>
        <taxon>Enterobacterales</taxon>
        <taxon>Enterobacteriaceae</taxon>
        <taxon>Klebsiella/Raoultella group</taxon>
        <taxon>Klebsiella</taxon>
        <taxon>Klebsiella pneumoniae complex</taxon>
    </lineage>
</organism>
<dbReference type="AlphaFoldDB" id="A0A2X3CNY9"/>